<gene>
    <name evidence="2" type="ORF">JIN81_08895</name>
</gene>
<accession>A0A934REL2</accession>
<dbReference type="EMBL" id="JAENII010000005">
    <property type="protein sequence ID" value="MBK1827136.1"/>
    <property type="molecule type" value="Genomic_DNA"/>
</dbReference>
<feature type="transmembrane region" description="Helical" evidence="1">
    <location>
        <begin position="12"/>
        <end position="31"/>
    </location>
</feature>
<dbReference type="AlphaFoldDB" id="A0A934REL2"/>
<dbReference type="Proteomes" id="UP000658278">
    <property type="component" value="Unassembled WGS sequence"/>
</dbReference>
<comment type="caution">
    <text evidence="2">The sequence shown here is derived from an EMBL/GenBank/DDBJ whole genome shotgun (WGS) entry which is preliminary data.</text>
</comment>
<dbReference type="RefSeq" id="WP_200278581.1">
    <property type="nucleotide sequence ID" value="NZ_JAENII010000005.1"/>
</dbReference>
<keyword evidence="3" id="KW-1185">Reference proteome</keyword>
<keyword evidence="1" id="KW-1133">Transmembrane helix</keyword>
<protein>
    <submittedName>
        <fullName evidence="2">Uncharacterized protein</fullName>
    </submittedName>
</protein>
<sequence>MTQRTDPKPEPHPGIAGLAIAMMGLVLAWMLDYLGVLKPVDHALMGWVNGFGLDGANRVLDGWVPWSWAGLMTVGVCQAVVHVRGMWRRLIIVVSAMVLTLTWIPVLALAAFHTPLTGSMIALIWGGVGSLVYAERHREPD</sequence>
<name>A0A934REL2_9BACT</name>
<keyword evidence="1" id="KW-0812">Transmembrane</keyword>
<feature type="transmembrane region" description="Helical" evidence="1">
    <location>
        <begin position="116"/>
        <end position="134"/>
    </location>
</feature>
<evidence type="ECO:0000313" key="3">
    <source>
        <dbReference type="Proteomes" id="UP000658278"/>
    </source>
</evidence>
<reference evidence="2" key="1">
    <citation type="submission" date="2021-01" db="EMBL/GenBank/DDBJ databases">
        <title>Modified the classification status of verrucomicrobia.</title>
        <authorList>
            <person name="Feng X."/>
        </authorList>
    </citation>
    <scope>NUCLEOTIDE SEQUENCE</scope>
    <source>
        <strain evidence="2">KCTC 22201</strain>
    </source>
</reference>
<feature type="transmembrane region" description="Helical" evidence="1">
    <location>
        <begin position="90"/>
        <end position="110"/>
    </location>
</feature>
<proteinExistence type="predicted"/>
<evidence type="ECO:0000313" key="2">
    <source>
        <dbReference type="EMBL" id="MBK1827136.1"/>
    </source>
</evidence>
<keyword evidence="1" id="KW-0472">Membrane</keyword>
<organism evidence="2 3">
    <name type="scientific">Haloferula rosea</name>
    <dbReference type="NCBI Taxonomy" id="490093"/>
    <lineage>
        <taxon>Bacteria</taxon>
        <taxon>Pseudomonadati</taxon>
        <taxon>Verrucomicrobiota</taxon>
        <taxon>Verrucomicrobiia</taxon>
        <taxon>Verrucomicrobiales</taxon>
        <taxon>Verrucomicrobiaceae</taxon>
        <taxon>Haloferula</taxon>
    </lineage>
</organism>
<evidence type="ECO:0000256" key="1">
    <source>
        <dbReference type="SAM" id="Phobius"/>
    </source>
</evidence>